<dbReference type="RefSeq" id="WP_224690095.1">
    <property type="nucleotide sequence ID" value="NZ_JAMYPJ010000057.1"/>
</dbReference>
<comment type="caution">
    <text evidence="1">The sequence shown here is derived from an EMBL/GenBank/DDBJ whole genome shotgun (WGS) entry which is preliminary data.</text>
</comment>
<accession>A0ABV1YNT3</accession>
<dbReference type="EMBL" id="JAMYPJ010000057">
    <property type="protein sequence ID" value="MER8936831.1"/>
    <property type="molecule type" value="Genomic_DNA"/>
</dbReference>
<evidence type="ECO:0000313" key="2">
    <source>
        <dbReference type="Proteomes" id="UP001464387"/>
    </source>
</evidence>
<dbReference type="Proteomes" id="UP001464387">
    <property type="component" value="Unassembled WGS sequence"/>
</dbReference>
<protein>
    <submittedName>
        <fullName evidence="1">Uncharacterized protein</fullName>
    </submittedName>
</protein>
<keyword evidence="2" id="KW-1185">Reference proteome</keyword>
<proteinExistence type="predicted"/>
<gene>
    <name evidence="1" type="ORF">NKI33_28240</name>
</gene>
<reference evidence="1 2" key="1">
    <citation type="journal article" date="2024" name="Proc. Natl. Acad. Sci. U.S.A.">
        <title>The evolutionary genomics of adaptation to stress in wild rhizobium bacteria.</title>
        <authorList>
            <person name="Kehlet-Delgado H."/>
            <person name="Montoya A.P."/>
            <person name="Jensen K.T."/>
            <person name="Wendlandt C.E."/>
            <person name="Dexheimer C."/>
            <person name="Roberts M."/>
            <person name="Torres Martinez L."/>
            <person name="Friesen M.L."/>
            <person name="Griffitts J.S."/>
            <person name="Porter S.S."/>
        </authorList>
    </citation>
    <scope>NUCLEOTIDE SEQUENCE [LARGE SCALE GENOMIC DNA]</scope>
    <source>
        <strain evidence="1 2">M0729</strain>
    </source>
</reference>
<evidence type="ECO:0000313" key="1">
    <source>
        <dbReference type="EMBL" id="MER8936831.1"/>
    </source>
</evidence>
<sequence length="162" mass="17690">MNECVASARTRDLTFKHDMALFMGVSQERMPALFCQRIADGIRSGRISYSDINRLQLDQPTEIWMVLKGKAKAAAPAQAQAPRSPNFRNCSGIDGAFQVPASQKCPSSGYAQNSGVPTVIEGKRRTVAPPPQNPRFRNCSGIDGTFRVPASQKCPLSGYAHY</sequence>
<name>A0ABV1YNT3_9HYPH</name>
<organism evidence="1 2">
    <name type="scientific">Mesorhizobium opportunistum</name>
    <dbReference type="NCBI Taxonomy" id="593909"/>
    <lineage>
        <taxon>Bacteria</taxon>
        <taxon>Pseudomonadati</taxon>
        <taxon>Pseudomonadota</taxon>
        <taxon>Alphaproteobacteria</taxon>
        <taxon>Hyphomicrobiales</taxon>
        <taxon>Phyllobacteriaceae</taxon>
        <taxon>Mesorhizobium</taxon>
    </lineage>
</organism>